<keyword evidence="7" id="KW-0449">Lipoprotein</keyword>
<evidence type="ECO:0000256" key="5">
    <source>
        <dbReference type="ARBA" id="ARBA00023136"/>
    </source>
</evidence>
<dbReference type="RefSeq" id="WP_021329384.1">
    <property type="nucleotide sequence ID" value="NZ_AUZJ01000009.1"/>
</dbReference>
<dbReference type="PANTHER" id="PTHR43649:SF33">
    <property type="entry name" value="POLYGALACTURONAN_RHAMNOGALACTURONAN-BINDING PROTEIN YTCQ"/>
    <property type="match status" value="1"/>
</dbReference>
<dbReference type="InterPro" id="IPR050490">
    <property type="entry name" value="Bact_solute-bd_prot1"/>
</dbReference>
<feature type="chain" id="PRO_5004611285" evidence="8">
    <location>
        <begin position="22"/>
        <end position="453"/>
    </location>
</feature>
<dbReference type="EMBL" id="AVQI01000052">
    <property type="protein sequence ID" value="ERK02142.1"/>
    <property type="molecule type" value="Genomic_DNA"/>
</dbReference>
<dbReference type="PROSITE" id="PS51257">
    <property type="entry name" value="PROKAR_LIPOPROTEIN"/>
    <property type="match status" value="1"/>
</dbReference>
<keyword evidence="3" id="KW-1003">Cell membrane</keyword>
<evidence type="ECO:0000313" key="11">
    <source>
        <dbReference type="Proteomes" id="UP000016412"/>
    </source>
</evidence>
<organism evidence="9 11">
    <name type="scientific">Treponema socranskii subsp. socranskii VPI DR56BR1116 = ATCC 35536</name>
    <dbReference type="NCBI Taxonomy" id="1125725"/>
    <lineage>
        <taxon>Bacteria</taxon>
        <taxon>Pseudomonadati</taxon>
        <taxon>Spirochaetota</taxon>
        <taxon>Spirochaetia</taxon>
        <taxon>Spirochaetales</taxon>
        <taxon>Treponemataceae</taxon>
        <taxon>Treponema</taxon>
    </lineage>
</organism>
<dbReference type="Proteomes" id="UP000016646">
    <property type="component" value="Unassembled WGS sequence"/>
</dbReference>
<keyword evidence="4 8" id="KW-0732">Signal</keyword>
<dbReference type="eggNOG" id="COG1653">
    <property type="taxonomic scope" value="Bacteria"/>
</dbReference>
<dbReference type="PATRIC" id="fig|1125725.3.peg.323"/>
<dbReference type="Proteomes" id="UP000016412">
    <property type="component" value="Unassembled WGS sequence"/>
</dbReference>
<dbReference type="GO" id="GO:0042597">
    <property type="term" value="C:periplasmic space"/>
    <property type="evidence" value="ECO:0007669"/>
    <property type="project" value="UniProtKB-SubCell"/>
</dbReference>
<evidence type="ECO:0000256" key="1">
    <source>
        <dbReference type="ARBA" id="ARBA00004418"/>
    </source>
</evidence>
<dbReference type="InterPro" id="IPR006059">
    <property type="entry name" value="SBP"/>
</dbReference>
<feature type="signal peptide" evidence="8">
    <location>
        <begin position="1"/>
        <end position="21"/>
    </location>
</feature>
<evidence type="ECO:0000256" key="8">
    <source>
        <dbReference type="SAM" id="SignalP"/>
    </source>
</evidence>
<sequence length="453" mass="50281">MNKRMSIVFSVAFAVFALSLAGCSQKTKGAGSKAVYPAGTVVIYGYGQPQYLLQYYDAWLEKNRDIAPDVKIEIVQTKGAADTREKISMTYLAGSYQDLPDAIYIDPVNLKDLAAGGMIKDETDYVKPMLSDFVAGCENDAVYKGRIYGLPDQVRPQVLFYNKAVLDAYGIDPATMSTMDGYIEAGRTLKQKSGGTVYLSYIDPGAMTWRYWGRRGLMPQANARIWGDDGSVVIGSDPGTKLAMGVLDTLYSEKLLLNSAIFQAPLYDAMRTGRIATFYIGAFWDEFIRKNVNETSGQWRVMPAPVFKEVGTGGAPVCSYFAVVAKPDGKYAGLVEKLWYDFHHDNEARKTWVRAMVEQNAPYANPITLAMFEDPFWKEPSEFYGGQSFREWEAKCLNNPSKNLTVTAQDAEADLIISHELELYVAGDQTMQQAVANMDSVLKQRIGKAVVVE</sequence>
<protein>
    <submittedName>
        <fullName evidence="9">Oligopeptide ABC transporter, oligopeptide-binding protein</fullName>
    </submittedName>
</protein>
<reference evidence="11 12" key="1">
    <citation type="submission" date="2013-08" db="EMBL/GenBank/DDBJ databases">
        <authorList>
            <person name="Durkin A.S."/>
            <person name="Haft D.R."/>
            <person name="McCorrison J."/>
            <person name="Torralba M."/>
            <person name="Gillis M."/>
            <person name="Haft D.H."/>
            <person name="Methe B."/>
            <person name="Sutton G."/>
            <person name="Nelson K.E."/>
        </authorList>
    </citation>
    <scope>NUCLEOTIDE SEQUENCE [LARGE SCALE GENOMIC DNA]</scope>
    <source>
        <strain evidence="10 12">ATCC 35536</strain>
        <strain evidence="9 11">VPI DR56BR1116</strain>
    </source>
</reference>
<dbReference type="Gene3D" id="3.40.190.10">
    <property type="entry name" value="Periplasmic binding protein-like II"/>
    <property type="match status" value="1"/>
</dbReference>
<evidence type="ECO:0000256" key="2">
    <source>
        <dbReference type="ARBA" id="ARBA00008520"/>
    </source>
</evidence>
<evidence type="ECO:0000256" key="4">
    <source>
        <dbReference type="ARBA" id="ARBA00022729"/>
    </source>
</evidence>
<comment type="caution">
    <text evidence="9">The sequence shown here is derived from an EMBL/GenBank/DDBJ whole genome shotgun (WGS) entry which is preliminary data.</text>
</comment>
<dbReference type="Pfam" id="PF01547">
    <property type="entry name" value="SBP_bac_1"/>
    <property type="match status" value="1"/>
</dbReference>
<evidence type="ECO:0000256" key="7">
    <source>
        <dbReference type="ARBA" id="ARBA00023288"/>
    </source>
</evidence>
<dbReference type="OrthoDB" id="362670at2"/>
<dbReference type="AlphaFoldDB" id="U1FBG3"/>
<accession>U1FBG3</accession>
<gene>
    <name evidence="10" type="ORF">HMPREF0860_0010</name>
    <name evidence="9" type="ORF">HMPREF1325_2258</name>
</gene>
<dbReference type="PANTHER" id="PTHR43649">
    <property type="entry name" value="ARABINOSE-BINDING PROTEIN-RELATED"/>
    <property type="match status" value="1"/>
</dbReference>
<dbReference type="STRING" id="1125725.HMPREF1325_2258"/>
<keyword evidence="12" id="KW-1185">Reference proteome</keyword>
<proteinExistence type="inferred from homology"/>
<comment type="similarity">
    <text evidence="2">Belongs to the bacterial solute-binding protein 1 family.</text>
</comment>
<name>U1FBG3_TRESO</name>
<evidence type="ECO:0000313" key="9">
    <source>
        <dbReference type="EMBL" id="ERF61507.1"/>
    </source>
</evidence>
<evidence type="ECO:0000313" key="10">
    <source>
        <dbReference type="EMBL" id="ERK02142.1"/>
    </source>
</evidence>
<evidence type="ECO:0000256" key="6">
    <source>
        <dbReference type="ARBA" id="ARBA00023139"/>
    </source>
</evidence>
<evidence type="ECO:0000313" key="12">
    <source>
        <dbReference type="Proteomes" id="UP000016646"/>
    </source>
</evidence>
<dbReference type="EMBL" id="AUZJ01000009">
    <property type="protein sequence ID" value="ERF61507.1"/>
    <property type="molecule type" value="Genomic_DNA"/>
</dbReference>
<keyword evidence="6" id="KW-0564">Palmitate</keyword>
<evidence type="ECO:0000256" key="3">
    <source>
        <dbReference type="ARBA" id="ARBA00022475"/>
    </source>
</evidence>
<dbReference type="SUPFAM" id="SSF53850">
    <property type="entry name" value="Periplasmic binding protein-like II"/>
    <property type="match status" value="1"/>
</dbReference>
<keyword evidence="5" id="KW-0472">Membrane</keyword>
<comment type="subcellular location">
    <subcellularLocation>
        <location evidence="1">Periplasm</location>
    </subcellularLocation>
</comment>